<evidence type="ECO:0000256" key="11">
    <source>
        <dbReference type="ARBA" id="ARBA00023136"/>
    </source>
</evidence>
<dbReference type="SUPFAM" id="SSF52540">
    <property type="entry name" value="P-loop containing nucleoside triphosphate hydrolases"/>
    <property type="match status" value="2"/>
</dbReference>
<evidence type="ECO:0000259" key="16">
    <source>
        <dbReference type="PROSITE" id="PS51194"/>
    </source>
</evidence>
<dbReference type="GO" id="GO:0065002">
    <property type="term" value="P:intracellular protein transmembrane transport"/>
    <property type="evidence" value="ECO:0007669"/>
    <property type="project" value="UniProtKB-UniRule"/>
</dbReference>
<dbReference type="GO" id="GO:0006605">
    <property type="term" value="P:protein targeting"/>
    <property type="evidence" value="ECO:0007669"/>
    <property type="project" value="UniProtKB-UniRule"/>
</dbReference>
<dbReference type="InterPro" id="IPR011116">
    <property type="entry name" value="SecA_Wing/Scaffold"/>
</dbReference>
<keyword evidence="4 12" id="KW-1003">Cell membrane</keyword>
<dbReference type="PANTHER" id="PTHR30612">
    <property type="entry name" value="SECA INNER MEMBRANE COMPONENT OF SEC PROTEIN SECRETION SYSTEM"/>
    <property type="match status" value="1"/>
</dbReference>
<organism evidence="18 19">
    <name type="scientific">Salsuginibacillus halophilus</name>
    <dbReference type="NCBI Taxonomy" id="517424"/>
    <lineage>
        <taxon>Bacteria</taxon>
        <taxon>Bacillati</taxon>
        <taxon>Bacillota</taxon>
        <taxon>Bacilli</taxon>
        <taxon>Bacillales</taxon>
        <taxon>Bacillaceae</taxon>
        <taxon>Salsuginibacillus</taxon>
    </lineage>
</organism>
<evidence type="ECO:0000256" key="5">
    <source>
        <dbReference type="ARBA" id="ARBA00022490"/>
    </source>
</evidence>
<dbReference type="Gene3D" id="1.10.3060.10">
    <property type="entry name" value="Helical scaffold and wing domains of SecA"/>
    <property type="match status" value="1"/>
</dbReference>
<dbReference type="GO" id="GO:0043952">
    <property type="term" value="P:protein transport by the Sec complex"/>
    <property type="evidence" value="ECO:0007669"/>
    <property type="project" value="TreeGrafter"/>
</dbReference>
<dbReference type="NCBIfam" id="TIGR00963">
    <property type="entry name" value="secA"/>
    <property type="match status" value="1"/>
</dbReference>
<protein>
    <recommendedName>
        <fullName evidence="12 13">Protein translocase subunit SecA</fullName>
        <ecNumber evidence="12">7.4.2.8</ecNumber>
    </recommendedName>
</protein>
<keyword evidence="5 12" id="KW-0963">Cytoplasm</keyword>
<dbReference type="InterPro" id="IPR001650">
    <property type="entry name" value="Helicase_C-like"/>
</dbReference>
<dbReference type="InterPro" id="IPR014001">
    <property type="entry name" value="Helicase_ATP-bd"/>
</dbReference>
<evidence type="ECO:0000256" key="13">
    <source>
        <dbReference type="RuleBase" id="RU003874"/>
    </source>
</evidence>
<dbReference type="InterPro" id="IPR030908">
    <property type="entry name" value="SecA2_Bac_anthr"/>
</dbReference>
<evidence type="ECO:0000259" key="17">
    <source>
        <dbReference type="PROSITE" id="PS51196"/>
    </source>
</evidence>
<keyword evidence="7 12" id="KW-0067">ATP-binding</keyword>
<comment type="caution">
    <text evidence="18">The sequence shown here is derived from an EMBL/GenBank/DDBJ whole genome shotgun (WGS) entry which is preliminary data.</text>
</comment>
<sequence length="788" mass="89565">MIGALRKVIGDPQQKKLKQYNKKVEEINSLESTLEQLSDEELQQKTEEFRSRIANGEKLTSLQVEAFAVVREASRRVLGLRPFDVQLIGGLALSDNDIAEMATGEGKTLVAALPSYLHALEGKGVHVITVNEYLAARDRNFIGQVHEFLGLTVGLNISQTATGKKQAAYQSDITYGTASEFGFDYLRDHMAARIQDQVQRTPHFALIDEIDSVLLDEAKTPLIIAGKTDVHPNLYHVCARMAKTLTQDWDYTYDPVTKTVNFTDEGISRVERAFGIDNLYDLEHQTLYHFMLQALRARAMFTRDVEYIVKNDEIHLVDMYTGRVMQGRTFSEGLHQAIEAKEGLHITQENKPQATMTVQNYFRMYDKLAGMTGTAKSEEEEFRILYGMDVLQIPTNKPRIRTDHEDIVFETAHQKYEAAADEVAKRHQTGQPVLLGTTSIIQSETLARYLDERQVPYELLNAKSVENEARLISLAGQKDQVTLATNMAGRGTDIMLGEGVAELGGLCVIGTEKHENRRIDDQLRGRSGRQGDPGETMFFIALEDEMFLRFADEELEKLQPKLQPNENGEVTNHEVLDVINKAQMACESAGYSVREYTLKMDDVVNEQRNAVYEMRENALKSEDITELVVPMIENSLQHLLDEYCPDHELPEEWQTDELFQQLPNLLTVITAEKPAEIESQKDIKNVLAPDIQEHLSTLKQAASNRTVHEKLKRQVLMAVDTHWIEHIEAMSRLKEGIGLRGYQEDPMRVYTREGYELFLMMYKQLEYTISLHAKQITQPFAATQEDQS</sequence>
<keyword evidence="8 12" id="KW-0653">Protein transport</keyword>
<evidence type="ECO:0000256" key="9">
    <source>
        <dbReference type="ARBA" id="ARBA00022967"/>
    </source>
</evidence>
<dbReference type="Gene3D" id="3.40.50.300">
    <property type="entry name" value="P-loop containing nucleotide triphosphate hydrolases"/>
    <property type="match status" value="3"/>
</dbReference>
<dbReference type="InterPro" id="IPR014018">
    <property type="entry name" value="SecA_motor_DEAD"/>
</dbReference>
<dbReference type="RefSeq" id="WP_106588091.1">
    <property type="nucleotide sequence ID" value="NZ_PYAV01000004.1"/>
</dbReference>
<keyword evidence="11 12" id="KW-0472">Membrane</keyword>
<dbReference type="EMBL" id="PYAV01000004">
    <property type="protein sequence ID" value="PSL48523.1"/>
    <property type="molecule type" value="Genomic_DNA"/>
</dbReference>
<dbReference type="Pfam" id="PF21090">
    <property type="entry name" value="P-loop_SecA"/>
    <property type="match status" value="1"/>
</dbReference>
<dbReference type="InterPro" id="IPR027417">
    <property type="entry name" value="P-loop_NTPase"/>
</dbReference>
<dbReference type="PROSITE" id="PS51196">
    <property type="entry name" value="SECA_MOTOR_DEAD"/>
    <property type="match status" value="1"/>
</dbReference>
<dbReference type="InterPro" id="IPR036266">
    <property type="entry name" value="SecA_Wing/Scaffold_sf"/>
</dbReference>
<evidence type="ECO:0000256" key="3">
    <source>
        <dbReference type="ARBA" id="ARBA00022448"/>
    </source>
</evidence>
<dbReference type="Pfam" id="PF01043">
    <property type="entry name" value="SecA_PP_bind"/>
    <property type="match status" value="1"/>
</dbReference>
<dbReference type="NCBIfam" id="TIGR04397">
    <property type="entry name" value="SecA2_Bac_anthr"/>
    <property type="match status" value="1"/>
</dbReference>
<dbReference type="InterPro" id="IPR000185">
    <property type="entry name" value="SecA"/>
</dbReference>
<dbReference type="PANTHER" id="PTHR30612:SF0">
    <property type="entry name" value="CHLOROPLAST PROTEIN-TRANSPORTING ATPASE"/>
    <property type="match status" value="1"/>
</dbReference>
<comment type="function">
    <text evidence="12">Part of the Sec protein translocase complex. Interacts with the SecYEG preprotein conducting channel. Has a central role in coupling the hydrolysis of ATP to the transfer of proteins into and across the cell membrane, serving as an ATP-driven molecular motor driving the stepwise translocation of polypeptide chains across the membrane.</text>
</comment>
<dbReference type="InterPro" id="IPR044722">
    <property type="entry name" value="SecA_SF2_C"/>
</dbReference>
<evidence type="ECO:0000256" key="12">
    <source>
        <dbReference type="HAMAP-Rule" id="MF_01382"/>
    </source>
</evidence>
<dbReference type="InterPro" id="IPR036670">
    <property type="entry name" value="SecA_X-link_sf"/>
</dbReference>
<keyword evidence="10 12" id="KW-0811">Translocation</keyword>
<dbReference type="SUPFAM" id="SSF81767">
    <property type="entry name" value="Pre-protein crosslinking domain of SecA"/>
    <property type="match status" value="1"/>
</dbReference>
<dbReference type="SUPFAM" id="SSF81886">
    <property type="entry name" value="Helical scaffold and wing domains of SecA"/>
    <property type="match status" value="1"/>
</dbReference>
<evidence type="ECO:0000256" key="14">
    <source>
        <dbReference type="SAM" id="Coils"/>
    </source>
</evidence>
<feature type="domain" description="SecA family profile" evidence="17">
    <location>
        <begin position="2"/>
        <end position="571"/>
    </location>
</feature>
<feature type="domain" description="Helicase C-terminal" evidence="16">
    <location>
        <begin position="411"/>
        <end position="570"/>
    </location>
</feature>
<dbReference type="GO" id="GO:0005829">
    <property type="term" value="C:cytosol"/>
    <property type="evidence" value="ECO:0007669"/>
    <property type="project" value="TreeGrafter"/>
</dbReference>
<dbReference type="GO" id="GO:0017038">
    <property type="term" value="P:protein import"/>
    <property type="evidence" value="ECO:0007669"/>
    <property type="project" value="InterPro"/>
</dbReference>
<keyword evidence="14" id="KW-0175">Coiled coil</keyword>
<dbReference type="PRINTS" id="PR00906">
    <property type="entry name" value="SECA"/>
</dbReference>
<evidence type="ECO:0000313" key="18">
    <source>
        <dbReference type="EMBL" id="PSL48523.1"/>
    </source>
</evidence>
<feature type="coiled-coil region" evidence="14">
    <location>
        <begin position="17"/>
        <end position="47"/>
    </location>
</feature>
<evidence type="ECO:0000313" key="19">
    <source>
        <dbReference type="Proteomes" id="UP000242310"/>
    </source>
</evidence>
<gene>
    <name evidence="12" type="primary">secA</name>
    <name evidence="18" type="ORF">B0H94_104124</name>
</gene>
<keyword evidence="3 12" id="KW-0813">Transport</keyword>
<dbReference type="InterPro" id="IPR011115">
    <property type="entry name" value="SecA_DEAD"/>
</dbReference>
<evidence type="ECO:0000256" key="7">
    <source>
        <dbReference type="ARBA" id="ARBA00022840"/>
    </source>
</evidence>
<evidence type="ECO:0000256" key="8">
    <source>
        <dbReference type="ARBA" id="ARBA00022927"/>
    </source>
</evidence>
<dbReference type="SMART" id="SM00957">
    <property type="entry name" value="SecA_DEAD"/>
    <property type="match status" value="1"/>
</dbReference>
<dbReference type="CDD" id="cd18803">
    <property type="entry name" value="SF2_C_secA"/>
    <property type="match status" value="1"/>
</dbReference>
<dbReference type="EC" id="7.4.2.8" evidence="12"/>
<dbReference type="NCBIfam" id="NF006630">
    <property type="entry name" value="PRK09200.1"/>
    <property type="match status" value="1"/>
</dbReference>
<dbReference type="FunFam" id="3.40.50.300:FF:000429">
    <property type="entry name" value="Preprotein translocase subunit SecA"/>
    <property type="match status" value="1"/>
</dbReference>
<reference evidence="18 19" key="1">
    <citation type="submission" date="2018-03" db="EMBL/GenBank/DDBJ databases">
        <title>Genomic Encyclopedia of Type Strains, Phase III (KMG-III): the genomes of soil and plant-associated and newly described type strains.</title>
        <authorList>
            <person name="Whitman W."/>
        </authorList>
    </citation>
    <scope>NUCLEOTIDE SEQUENCE [LARGE SCALE GENOMIC DNA]</scope>
    <source>
        <strain evidence="18 19">CGMCC 1.07653</strain>
    </source>
</reference>
<dbReference type="GO" id="GO:0005886">
    <property type="term" value="C:plasma membrane"/>
    <property type="evidence" value="ECO:0007669"/>
    <property type="project" value="UniProtKB-SubCell"/>
</dbReference>
<dbReference type="Gene3D" id="3.90.1440.10">
    <property type="entry name" value="SecA, preprotein cross-linking domain"/>
    <property type="match status" value="1"/>
</dbReference>
<dbReference type="Proteomes" id="UP000242310">
    <property type="component" value="Unassembled WGS sequence"/>
</dbReference>
<dbReference type="InterPro" id="IPR011130">
    <property type="entry name" value="SecA_preprotein_X-link_dom"/>
</dbReference>
<evidence type="ECO:0000256" key="6">
    <source>
        <dbReference type="ARBA" id="ARBA00022741"/>
    </source>
</evidence>
<dbReference type="CDD" id="cd17928">
    <property type="entry name" value="DEXDc_SecA"/>
    <property type="match status" value="1"/>
</dbReference>
<keyword evidence="6 12" id="KW-0547">Nucleotide-binding</keyword>
<keyword evidence="19" id="KW-1185">Reference proteome</keyword>
<evidence type="ECO:0000256" key="4">
    <source>
        <dbReference type="ARBA" id="ARBA00022475"/>
    </source>
</evidence>
<dbReference type="PROSITE" id="PS51194">
    <property type="entry name" value="HELICASE_CTER"/>
    <property type="match status" value="1"/>
</dbReference>
<evidence type="ECO:0000256" key="2">
    <source>
        <dbReference type="ARBA" id="ARBA00007650"/>
    </source>
</evidence>
<feature type="binding site" evidence="12">
    <location>
        <begin position="104"/>
        <end position="108"/>
    </location>
    <ligand>
        <name>ATP</name>
        <dbReference type="ChEBI" id="CHEBI:30616"/>
    </ligand>
</feature>
<accession>A0A2P8HQM5</accession>
<comment type="similarity">
    <text evidence="2 12 13">Belongs to the SecA family.</text>
</comment>
<evidence type="ECO:0000256" key="1">
    <source>
        <dbReference type="ARBA" id="ARBA00004170"/>
    </source>
</evidence>
<dbReference type="Pfam" id="PF07517">
    <property type="entry name" value="SecA_DEAD"/>
    <property type="match status" value="1"/>
</dbReference>
<dbReference type="GO" id="GO:0008564">
    <property type="term" value="F:protein-exporting ATPase activity"/>
    <property type="evidence" value="ECO:0007669"/>
    <property type="project" value="UniProtKB-EC"/>
</dbReference>
<dbReference type="GO" id="GO:0005524">
    <property type="term" value="F:ATP binding"/>
    <property type="evidence" value="ECO:0007669"/>
    <property type="project" value="UniProtKB-UniRule"/>
</dbReference>
<name>A0A2P8HQM5_9BACI</name>
<dbReference type="GO" id="GO:0031522">
    <property type="term" value="C:cell envelope Sec protein transport complex"/>
    <property type="evidence" value="ECO:0007669"/>
    <property type="project" value="TreeGrafter"/>
</dbReference>
<dbReference type="Pfam" id="PF07516">
    <property type="entry name" value="SecA_SW"/>
    <property type="match status" value="1"/>
</dbReference>
<keyword evidence="9 12" id="KW-1278">Translocase</keyword>
<feature type="binding site" evidence="12">
    <location>
        <position position="493"/>
    </location>
    <ligand>
        <name>ATP</name>
        <dbReference type="ChEBI" id="CHEBI:30616"/>
    </ligand>
</feature>
<evidence type="ECO:0000259" key="15">
    <source>
        <dbReference type="PROSITE" id="PS51192"/>
    </source>
</evidence>
<comment type="subunit">
    <text evidence="12">Monomer and homodimer. Part of the essential Sec protein translocation apparatus which comprises SecA, SecYEG and auxiliary proteins SecDF. Other proteins may also be involved.</text>
</comment>
<dbReference type="HAMAP" id="MF_01382">
    <property type="entry name" value="SecA"/>
    <property type="match status" value="1"/>
</dbReference>
<dbReference type="SMART" id="SM00958">
    <property type="entry name" value="SecA_PP_bind"/>
    <property type="match status" value="1"/>
</dbReference>
<feature type="binding site" evidence="12">
    <location>
        <position position="86"/>
    </location>
    <ligand>
        <name>ATP</name>
        <dbReference type="ChEBI" id="CHEBI:30616"/>
    </ligand>
</feature>
<dbReference type="OrthoDB" id="9805579at2"/>
<comment type="catalytic activity">
    <reaction evidence="12">
        <text>ATP + H2O + cellular proteinSide 1 = ADP + phosphate + cellular proteinSide 2.</text>
        <dbReference type="EC" id="7.4.2.8"/>
    </reaction>
</comment>
<comment type="subcellular location">
    <subcellularLocation>
        <location evidence="12">Cell membrane</location>
        <topology evidence="12">Peripheral membrane protein</topology>
        <orientation evidence="12">Cytoplasmic side</orientation>
    </subcellularLocation>
    <subcellularLocation>
        <location evidence="12">Cytoplasm</location>
    </subcellularLocation>
    <subcellularLocation>
        <location evidence="1">Membrane</location>
        <topology evidence="1">Peripheral membrane protein</topology>
    </subcellularLocation>
    <text evidence="12">Distribution is 50-50.</text>
</comment>
<dbReference type="PROSITE" id="PS51192">
    <property type="entry name" value="HELICASE_ATP_BIND_1"/>
    <property type="match status" value="1"/>
</dbReference>
<proteinExistence type="inferred from homology"/>
<evidence type="ECO:0000256" key="10">
    <source>
        <dbReference type="ARBA" id="ARBA00023010"/>
    </source>
</evidence>
<dbReference type="AlphaFoldDB" id="A0A2P8HQM5"/>
<feature type="domain" description="Helicase ATP-binding" evidence="15">
    <location>
        <begin position="88"/>
        <end position="245"/>
    </location>
</feature>